<name>A0A916JRZ7_9MICO</name>
<dbReference type="GO" id="GO:0045892">
    <property type="term" value="P:negative regulation of DNA-templated transcription"/>
    <property type="evidence" value="ECO:0007669"/>
    <property type="project" value="InterPro"/>
</dbReference>
<dbReference type="RefSeq" id="WP_218113813.1">
    <property type="nucleotide sequence ID" value="NZ_CAJVAP010000002.1"/>
</dbReference>
<proteinExistence type="predicted"/>
<keyword evidence="3" id="KW-0804">Transcription</keyword>
<evidence type="ECO:0000313" key="9">
    <source>
        <dbReference type="Proteomes" id="UP000693892"/>
    </source>
</evidence>
<gene>
    <name evidence="8" type="ORF">LEUCIP111803_00151</name>
</gene>
<evidence type="ECO:0000256" key="3">
    <source>
        <dbReference type="ARBA" id="ARBA00023163"/>
    </source>
</evidence>
<keyword evidence="1" id="KW-0805">Transcription regulation</keyword>
<feature type="domain" description="HTH tetR-type" evidence="7">
    <location>
        <begin position="27"/>
        <end position="87"/>
    </location>
</feature>
<comment type="caution">
    <text evidence="8">The sequence shown here is derived from an EMBL/GenBank/DDBJ whole genome shotgun (WGS) entry which is preliminary data.</text>
</comment>
<dbReference type="PROSITE" id="PS50977">
    <property type="entry name" value="HTH_TETR_2"/>
    <property type="match status" value="1"/>
</dbReference>
<dbReference type="GO" id="GO:0000976">
    <property type="term" value="F:transcription cis-regulatory region binding"/>
    <property type="evidence" value="ECO:0007669"/>
    <property type="project" value="TreeGrafter"/>
</dbReference>
<dbReference type="InterPro" id="IPR050109">
    <property type="entry name" value="HTH-type_TetR-like_transc_reg"/>
</dbReference>
<protein>
    <recommendedName>
        <fullName evidence="7">HTH tetR-type domain-containing protein</fullName>
    </recommendedName>
</protein>
<sequence>MVEGDVSRTLALAWGLAAAPQRGPKRELTLERIVEAAIEIADAEGLGAVTMQRVAQRFEFSTMALYRYVATKDELHRLMLDTALAGASDDGDPGDWQEGLGGFLRELVAGYRRHPWTLDIPLASDIHLMPGQIAAADRGLRSMRELAVPAEMKLGVLMLLSAFARGHGEIEREVLAGMIIGPETRALLAEAVVPARFPDVGPLIANGVYLQDGADASASSEDDAEQILGFAIEVLVSGLTQAFAQADDPAGEAAPPVPPSDAEAARPARAPSPQQAHEVAEAELRAHIALRKRTQQRVRELEKQEAVLRRARDRAKELAKAHARLAETP</sequence>
<keyword evidence="5" id="KW-0175">Coiled coil</keyword>
<reference evidence="8" key="1">
    <citation type="submission" date="2021-06" db="EMBL/GenBank/DDBJ databases">
        <authorList>
            <person name="Criscuolo A."/>
        </authorList>
    </citation>
    <scope>NUCLEOTIDE SEQUENCE</scope>
    <source>
        <strain evidence="8">CIP111803</strain>
    </source>
</reference>
<evidence type="ECO:0000313" key="8">
    <source>
        <dbReference type="EMBL" id="CAG7597574.1"/>
    </source>
</evidence>
<evidence type="ECO:0000259" key="7">
    <source>
        <dbReference type="PROSITE" id="PS50977"/>
    </source>
</evidence>
<dbReference type="PANTHER" id="PTHR30055">
    <property type="entry name" value="HTH-TYPE TRANSCRIPTIONAL REGULATOR RUTR"/>
    <property type="match status" value="1"/>
</dbReference>
<evidence type="ECO:0000256" key="1">
    <source>
        <dbReference type="ARBA" id="ARBA00023015"/>
    </source>
</evidence>
<feature type="DNA-binding region" description="H-T-H motif" evidence="4">
    <location>
        <begin position="50"/>
        <end position="69"/>
    </location>
</feature>
<evidence type="ECO:0000256" key="6">
    <source>
        <dbReference type="SAM" id="MobiDB-lite"/>
    </source>
</evidence>
<evidence type="ECO:0000256" key="4">
    <source>
        <dbReference type="PROSITE-ProRule" id="PRU00335"/>
    </source>
</evidence>
<feature type="coiled-coil region" evidence="5">
    <location>
        <begin position="284"/>
        <end position="328"/>
    </location>
</feature>
<keyword evidence="9" id="KW-1185">Reference proteome</keyword>
<dbReference type="EMBL" id="CAJVAP010000002">
    <property type="protein sequence ID" value="CAG7597574.1"/>
    <property type="molecule type" value="Genomic_DNA"/>
</dbReference>
<dbReference type="InterPro" id="IPR001647">
    <property type="entry name" value="HTH_TetR"/>
</dbReference>
<evidence type="ECO:0000256" key="5">
    <source>
        <dbReference type="SAM" id="Coils"/>
    </source>
</evidence>
<keyword evidence="2 4" id="KW-0238">DNA-binding</keyword>
<dbReference type="AlphaFoldDB" id="A0A916JRZ7"/>
<dbReference type="Pfam" id="PF00440">
    <property type="entry name" value="TetR_N"/>
    <property type="match status" value="1"/>
</dbReference>
<dbReference type="Pfam" id="PF02909">
    <property type="entry name" value="TetR_C_1"/>
    <property type="match status" value="1"/>
</dbReference>
<dbReference type="Proteomes" id="UP000693892">
    <property type="component" value="Unassembled WGS sequence"/>
</dbReference>
<accession>A0A916JRZ7</accession>
<feature type="compositionally biased region" description="Low complexity" evidence="6">
    <location>
        <begin position="260"/>
        <end position="276"/>
    </location>
</feature>
<evidence type="ECO:0000256" key="2">
    <source>
        <dbReference type="ARBA" id="ARBA00023125"/>
    </source>
</evidence>
<dbReference type="PANTHER" id="PTHR30055:SF151">
    <property type="entry name" value="TRANSCRIPTIONAL REGULATORY PROTEIN"/>
    <property type="match status" value="1"/>
</dbReference>
<feature type="region of interest" description="Disordered" evidence="6">
    <location>
        <begin position="247"/>
        <end position="280"/>
    </location>
</feature>
<dbReference type="GO" id="GO:0003700">
    <property type="term" value="F:DNA-binding transcription factor activity"/>
    <property type="evidence" value="ECO:0007669"/>
    <property type="project" value="TreeGrafter"/>
</dbReference>
<dbReference type="InterPro" id="IPR004111">
    <property type="entry name" value="Repressor_TetR_C"/>
</dbReference>
<organism evidence="8 9">
    <name type="scientific">Leucobacter soli</name>
    <dbReference type="NCBI Taxonomy" id="2812850"/>
    <lineage>
        <taxon>Bacteria</taxon>
        <taxon>Bacillati</taxon>
        <taxon>Actinomycetota</taxon>
        <taxon>Actinomycetes</taxon>
        <taxon>Micrococcales</taxon>
        <taxon>Microbacteriaceae</taxon>
        <taxon>Leucobacter</taxon>
    </lineage>
</organism>